<dbReference type="Gene3D" id="3.90.190.10">
    <property type="entry name" value="Protein tyrosine phosphatase superfamily"/>
    <property type="match status" value="2"/>
</dbReference>
<dbReference type="EMBL" id="OC915363">
    <property type="protein sequence ID" value="CAD7640087.1"/>
    <property type="molecule type" value="Genomic_DNA"/>
</dbReference>
<sequence length="290" mass="33574">MNISDFNLVGRMDQIDGVLYLGAIEATEDPEELTKADIATILSVISDEMEAKDRIGGIRYHWIQADDSPREDLLTHSPEAYDIIDKCVVSGIGILVHSWQRRKTYEEIHALVQCRRPIIWPNHGFVAQLGLWEGMGFRLDANNKEFRHHMREMHSLHTFPVKKLDQYFPRLEMAESTTRPLNLGKQYVCKKCGEELFHELHVLRNSGGNTGDTCGRVFIEPQPWMSELLSYEKQSIDYYKDLKIRCLQCGQVVAKYRTEYYAVQCQCSDHSNINEIRIQMLDNTFSLKSN</sequence>
<evidence type="ECO:0000256" key="2">
    <source>
        <dbReference type="ARBA" id="ARBA00013064"/>
    </source>
</evidence>
<gene>
    <name evidence="6" type="ORF">ONB1V03_LOCUS2380</name>
</gene>
<dbReference type="EC" id="3.1.3.48" evidence="2"/>
<keyword evidence="7" id="KW-1185">Reference proteome</keyword>
<reference evidence="6" key="1">
    <citation type="submission" date="2020-11" db="EMBL/GenBank/DDBJ databases">
        <authorList>
            <person name="Tran Van P."/>
        </authorList>
    </citation>
    <scope>NUCLEOTIDE SEQUENCE</scope>
</reference>
<evidence type="ECO:0000256" key="3">
    <source>
        <dbReference type="ARBA" id="ARBA00022801"/>
    </source>
</evidence>
<dbReference type="GO" id="GO:0004725">
    <property type="term" value="F:protein tyrosine phosphatase activity"/>
    <property type="evidence" value="ECO:0007669"/>
    <property type="project" value="UniProtKB-EC"/>
</dbReference>
<name>A0A7R9LE73_9ACAR</name>
<keyword evidence="4" id="KW-0904">Protein phosphatase</keyword>
<comment type="similarity">
    <text evidence="1">Belongs to the protein-tyrosine phosphatase family. Non-receptor class dual specificity subfamily.</text>
</comment>
<dbReference type="GO" id="GO:0008138">
    <property type="term" value="F:protein tyrosine/serine/threonine phosphatase activity"/>
    <property type="evidence" value="ECO:0007669"/>
    <property type="project" value="TreeGrafter"/>
</dbReference>
<dbReference type="Proteomes" id="UP000728032">
    <property type="component" value="Unassembled WGS sequence"/>
</dbReference>
<dbReference type="AlphaFoldDB" id="A0A7R9LE73"/>
<organism evidence="6">
    <name type="scientific">Oppiella nova</name>
    <dbReference type="NCBI Taxonomy" id="334625"/>
    <lineage>
        <taxon>Eukaryota</taxon>
        <taxon>Metazoa</taxon>
        <taxon>Ecdysozoa</taxon>
        <taxon>Arthropoda</taxon>
        <taxon>Chelicerata</taxon>
        <taxon>Arachnida</taxon>
        <taxon>Acari</taxon>
        <taxon>Acariformes</taxon>
        <taxon>Sarcoptiformes</taxon>
        <taxon>Oribatida</taxon>
        <taxon>Brachypylina</taxon>
        <taxon>Oppioidea</taxon>
        <taxon>Oppiidae</taxon>
        <taxon>Oppiella</taxon>
    </lineage>
</organism>
<evidence type="ECO:0000256" key="1">
    <source>
        <dbReference type="ARBA" id="ARBA00008601"/>
    </source>
</evidence>
<accession>A0A7R9LE73</accession>
<feature type="domain" description="Tyrosine-protein phosphatase" evidence="5">
    <location>
        <begin position="11"/>
        <end position="135"/>
    </location>
</feature>
<evidence type="ECO:0000313" key="7">
    <source>
        <dbReference type="Proteomes" id="UP000728032"/>
    </source>
</evidence>
<dbReference type="SUPFAM" id="SSF52799">
    <property type="entry name" value="(Phosphotyrosine protein) phosphatases II"/>
    <property type="match status" value="1"/>
</dbReference>
<protein>
    <recommendedName>
        <fullName evidence="2">protein-tyrosine-phosphatase</fullName>
        <ecNumber evidence="2">3.1.3.48</ecNumber>
    </recommendedName>
</protein>
<proteinExistence type="inferred from homology"/>
<evidence type="ECO:0000259" key="5">
    <source>
        <dbReference type="SMART" id="SM00195"/>
    </source>
</evidence>
<dbReference type="InterPro" id="IPR020422">
    <property type="entry name" value="TYR_PHOSPHATASE_DUAL_dom"/>
</dbReference>
<dbReference type="PANTHER" id="PTHR45848:SF4">
    <property type="entry name" value="DUAL SPECIFICITY PROTEIN PHOSPHATASE 12"/>
    <property type="match status" value="1"/>
</dbReference>
<dbReference type="EMBL" id="CAJPVJ010000538">
    <property type="protein sequence ID" value="CAG2162791.1"/>
    <property type="molecule type" value="Genomic_DNA"/>
</dbReference>
<dbReference type="PANTHER" id="PTHR45848">
    <property type="entry name" value="DUAL SPECIFICITY PROTEIN PHOSPHATASE 12 FAMILY MEMBER"/>
    <property type="match status" value="1"/>
</dbReference>
<dbReference type="CDD" id="cd14498">
    <property type="entry name" value="DSP"/>
    <property type="match status" value="1"/>
</dbReference>
<dbReference type="OrthoDB" id="6408925at2759"/>
<evidence type="ECO:0000256" key="4">
    <source>
        <dbReference type="ARBA" id="ARBA00022912"/>
    </source>
</evidence>
<dbReference type="GO" id="GO:0005634">
    <property type="term" value="C:nucleus"/>
    <property type="evidence" value="ECO:0007669"/>
    <property type="project" value="TreeGrafter"/>
</dbReference>
<keyword evidence="3" id="KW-0378">Hydrolase</keyword>
<dbReference type="SMART" id="SM00195">
    <property type="entry name" value="DSPc"/>
    <property type="match status" value="1"/>
</dbReference>
<evidence type="ECO:0000313" key="6">
    <source>
        <dbReference type="EMBL" id="CAD7640087.1"/>
    </source>
</evidence>
<dbReference type="InterPro" id="IPR029021">
    <property type="entry name" value="Prot-tyrosine_phosphatase-like"/>
</dbReference>